<feature type="domain" description="WAP" evidence="9">
    <location>
        <begin position="81"/>
        <end position="129"/>
    </location>
</feature>
<evidence type="ECO:0000313" key="11">
    <source>
        <dbReference type="RefSeq" id="XP_060046669.1"/>
    </source>
</evidence>
<keyword evidence="3" id="KW-0929">Antimicrobial</keyword>
<dbReference type="PRINTS" id="PR00003">
    <property type="entry name" value="4DISULPHCORE"/>
</dbReference>
<keyword evidence="4" id="KW-0646">Protease inhibitor</keyword>
<reference evidence="11" key="2">
    <citation type="submission" date="2025-08" db="UniProtKB">
        <authorList>
            <consortium name="RefSeq"/>
        </authorList>
    </citation>
    <scope>IDENTIFICATION</scope>
</reference>
<sequence>MKSSSLFPLGLLILGILAPWAVEGDVKAVKGGACPKKIFAQCLRYEYPECQTDWQCEGKKKCCDGICGIKCLDPVSTQNSVKVKPGKCPEVHGECYMLNPPNYCESDGHCVDNLKCCKGMCGKTCIPPVKGDSSKQKTGK</sequence>
<evidence type="ECO:0000256" key="2">
    <source>
        <dbReference type="ARBA" id="ARBA00022525"/>
    </source>
</evidence>
<evidence type="ECO:0000256" key="5">
    <source>
        <dbReference type="ARBA" id="ARBA00022729"/>
    </source>
</evidence>
<feature type="domain" description="WAP" evidence="9">
    <location>
        <begin position="27"/>
        <end position="75"/>
    </location>
</feature>
<dbReference type="InterPro" id="IPR036645">
    <property type="entry name" value="Elafin-like_sf"/>
</dbReference>
<name>A0ABM3XCX3_ERIEU</name>
<dbReference type="Gene3D" id="4.10.75.10">
    <property type="entry name" value="Elafin-like"/>
    <property type="match status" value="2"/>
</dbReference>
<dbReference type="InterPro" id="IPR050514">
    <property type="entry name" value="WAP_four-disulfide_core"/>
</dbReference>
<evidence type="ECO:0000256" key="3">
    <source>
        <dbReference type="ARBA" id="ARBA00022529"/>
    </source>
</evidence>
<keyword evidence="5 8" id="KW-0732">Signal</keyword>
<dbReference type="PANTHER" id="PTHR19441">
    <property type="entry name" value="WHEY ACDIC PROTEIN WAP"/>
    <property type="match status" value="1"/>
</dbReference>
<keyword evidence="6" id="KW-0044">Antibiotic</keyword>
<protein>
    <submittedName>
        <fullName evidence="11">Antileukoproteinase</fullName>
    </submittedName>
</protein>
<evidence type="ECO:0000313" key="10">
    <source>
        <dbReference type="Proteomes" id="UP001652624"/>
    </source>
</evidence>
<evidence type="ECO:0000256" key="7">
    <source>
        <dbReference type="ARBA" id="ARBA00023157"/>
    </source>
</evidence>
<keyword evidence="10" id="KW-1185">Reference proteome</keyword>
<dbReference type="InterPro" id="IPR008197">
    <property type="entry name" value="WAP_dom"/>
</dbReference>
<evidence type="ECO:0000256" key="6">
    <source>
        <dbReference type="ARBA" id="ARBA00023022"/>
    </source>
</evidence>
<feature type="chain" id="PRO_5046923294" evidence="8">
    <location>
        <begin position="25"/>
        <end position="140"/>
    </location>
</feature>
<dbReference type="RefSeq" id="XP_060046669.1">
    <property type="nucleotide sequence ID" value="XM_060190686.1"/>
</dbReference>
<evidence type="ECO:0000259" key="9">
    <source>
        <dbReference type="PROSITE" id="PS51390"/>
    </source>
</evidence>
<feature type="signal peptide" evidence="8">
    <location>
        <begin position="1"/>
        <end position="24"/>
    </location>
</feature>
<gene>
    <name evidence="11" type="primary">SLPI</name>
</gene>
<accession>A0ABM3XCX3</accession>
<evidence type="ECO:0000256" key="4">
    <source>
        <dbReference type="ARBA" id="ARBA00022690"/>
    </source>
</evidence>
<keyword evidence="7" id="KW-1015">Disulfide bond</keyword>
<dbReference type="SUPFAM" id="SSF57256">
    <property type="entry name" value="Elafin-like"/>
    <property type="match status" value="2"/>
</dbReference>
<proteinExistence type="predicted"/>
<dbReference type="PANTHER" id="PTHR19441:SF44">
    <property type="entry name" value="ANTILEUKOPROTEINASE"/>
    <property type="match status" value="1"/>
</dbReference>
<organism evidence="10 11">
    <name type="scientific">Erinaceus europaeus</name>
    <name type="common">Western European hedgehog</name>
    <dbReference type="NCBI Taxonomy" id="9365"/>
    <lineage>
        <taxon>Eukaryota</taxon>
        <taxon>Metazoa</taxon>
        <taxon>Chordata</taxon>
        <taxon>Craniata</taxon>
        <taxon>Vertebrata</taxon>
        <taxon>Euteleostomi</taxon>
        <taxon>Mammalia</taxon>
        <taxon>Eutheria</taxon>
        <taxon>Laurasiatheria</taxon>
        <taxon>Eulipotyphla</taxon>
        <taxon>Erinaceidae</taxon>
        <taxon>Erinaceinae</taxon>
        <taxon>Erinaceus</taxon>
    </lineage>
</organism>
<dbReference type="PROSITE" id="PS51390">
    <property type="entry name" value="WAP"/>
    <property type="match status" value="2"/>
</dbReference>
<dbReference type="GeneID" id="103120470"/>
<keyword evidence="2" id="KW-0964">Secreted</keyword>
<dbReference type="Pfam" id="PF00095">
    <property type="entry name" value="WAP"/>
    <property type="match status" value="2"/>
</dbReference>
<evidence type="ECO:0000256" key="8">
    <source>
        <dbReference type="SAM" id="SignalP"/>
    </source>
</evidence>
<dbReference type="Proteomes" id="UP001652624">
    <property type="component" value="Chromosome 1"/>
</dbReference>
<evidence type="ECO:0000256" key="1">
    <source>
        <dbReference type="ARBA" id="ARBA00004613"/>
    </source>
</evidence>
<reference evidence="10" key="1">
    <citation type="submission" date="2025-05" db="UniProtKB">
        <authorList>
            <consortium name="RefSeq"/>
        </authorList>
    </citation>
    <scope>NUCLEOTIDE SEQUENCE [LARGE SCALE GENOMIC DNA]</scope>
</reference>
<dbReference type="SMART" id="SM00217">
    <property type="entry name" value="WAP"/>
    <property type="match status" value="2"/>
</dbReference>
<comment type="subcellular location">
    <subcellularLocation>
        <location evidence="1">Secreted</location>
    </subcellularLocation>
</comment>